<evidence type="ECO:0000313" key="1">
    <source>
        <dbReference type="EMBL" id="KAF2259469.1"/>
    </source>
</evidence>
<reference evidence="2" key="1">
    <citation type="journal article" date="2020" name="Stud. Mycol.">
        <title>101 Dothideomycetes genomes: A test case for predicting lifestyles and emergence of pathogens.</title>
        <authorList>
            <person name="Haridas S."/>
            <person name="Albert R."/>
            <person name="Binder M."/>
            <person name="Bloem J."/>
            <person name="LaButti K."/>
            <person name="Salamov A."/>
            <person name="Andreopoulos B."/>
            <person name="Baker S."/>
            <person name="Barry K."/>
            <person name="Bills G."/>
            <person name="Bluhm B."/>
            <person name="Cannon C."/>
            <person name="Castanera R."/>
            <person name="Culley D."/>
            <person name="Daum C."/>
            <person name="Ezra D."/>
            <person name="Gonzalez J."/>
            <person name="Henrissat B."/>
            <person name="Kuo A."/>
            <person name="Liang C."/>
            <person name="Lipzen A."/>
            <person name="Lutzoni F."/>
            <person name="Magnuson J."/>
            <person name="Mondo S."/>
            <person name="Nolan M."/>
            <person name="Ohm R."/>
            <person name="Pangilinan J."/>
            <person name="Park H.-J."/>
            <person name="Ramirez L."/>
            <person name="Alfaro M."/>
            <person name="Sun H."/>
            <person name="Tritt A."/>
            <person name="Yoshinaga Y."/>
            <person name="Zwiers L.-H."/>
            <person name="Turgeon B."/>
            <person name="Goodwin S."/>
            <person name="Spatafora J."/>
            <person name="Crous P."/>
            <person name="Grigoriev I."/>
        </authorList>
    </citation>
    <scope>NUCLEOTIDE SEQUENCE [LARGE SCALE GENOMIC DNA]</scope>
    <source>
        <strain evidence="2">CBS 304.66</strain>
    </source>
</reference>
<gene>
    <name evidence="1" type="ORF">CC78DRAFT_537083</name>
</gene>
<organism evidence="1 2">
    <name type="scientific">Lojkania enalia</name>
    <dbReference type="NCBI Taxonomy" id="147567"/>
    <lineage>
        <taxon>Eukaryota</taxon>
        <taxon>Fungi</taxon>
        <taxon>Dikarya</taxon>
        <taxon>Ascomycota</taxon>
        <taxon>Pezizomycotina</taxon>
        <taxon>Dothideomycetes</taxon>
        <taxon>Pleosporomycetidae</taxon>
        <taxon>Pleosporales</taxon>
        <taxon>Pleosporales incertae sedis</taxon>
        <taxon>Lojkania</taxon>
    </lineage>
</organism>
<evidence type="ECO:0000313" key="2">
    <source>
        <dbReference type="Proteomes" id="UP000800093"/>
    </source>
</evidence>
<dbReference type="PANTHER" id="PTHR48174:SF5">
    <property type="entry name" value="VACUOLAR PROTEIN SORTING-ASSOCIATED PROTEIN 62"/>
    <property type="match status" value="1"/>
</dbReference>
<sequence length="203" mass="22709">MIRFENGKPSAVWFSQHANGEAFKFSILKKDKSGKRPIVYAANGSHALFPTSGSHDHTIPNLNLPTPLLLVDTTDAGPLYDPLPSSYFYRFANHTFTPYDASAPTAFLYFRGRWGDEQYPDSDKRQQQLVGNRKYTGGPTGPVDKQLERKEIWPQNSWSDGQRVRGSFGIIGVDWEGIGNKFKKLFGKGKSVVRVNVAGEVLK</sequence>
<protein>
    <submittedName>
        <fullName evidence="1">Uncharacterized protein</fullName>
    </submittedName>
</protein>
<accession>A0A9P4N275</accession>
<keyword evidence="2" id="KW-1185">Reference proteome</keyword>
<proteinExistence type="predicted"/>
<dbReference type="OrthoDB" id="188042at2759"/>
<dbReference type="EMBL" id="ML986708">
    <property type="protein sequence ID" value="KAF2259469.1"/>
    <property type="molecule type" value="Genomic_DNA"/>
</dbReference>
<name>A0A9P4N275_9PLEO</name>
<dbReference type="Proteomes" id="UP000800093">
    <property type="component" value="Unassembled WGS sequence"/>
</dbReference>
<dbReference type="PANTHER" id="PTHR48174">
    <property type="entry name" value="DUF946 FAMILY PROTEIN"/>
    <property type="match status" value="1"/>
</dbReference>
<dbReference type="AlphaFoldDB" id="A0A9P4N275"/>
<comment type="caution">
    <text evidence="1">The sequence shown here is derived from an EMBL/GenBank/DDBJ whole genome shotgun (WGS) entry which is preliminary data.</text>
</comment>